<dbReference type="GO" id="GO:0032040">
    <property type="term" value="C:small-subunit processome"/>
    <property type="evidence" value="ECO:0007669"/>
    <property type="project" value="TreeGrafter"/>
</dbReference>
<dbReference type="AlphaFoldDB" id="A0A1R2BZP3"/>
<gene>
    <name evidence="6" type="ORF">SteCoe_17156</name>
</gene>
<dbReference type="PANTHER" id="PTHR19865:SF0">
    <property type="entry name" value="U3 SMALL NUCLEOLAR RNA-INTERACTING PROTEIN 2"/>
    <property type="match status" value="1"/>
</dbReference>
<protein>
    <submittedName>
        <fullName evidence="6">Uncharacterized protein</fullName>
    </submittedName>
</protein>
<dbReference type="SUPFAM" id="SSF50978">
    <property type="entry name" value="WD40 repeat-like"/>
    <property type="match status" value="1"/>
</dbReference>
<evidence type="ECO:0000256" key="4">
    <source>
        <dbReference type="ARBA" id="ARBA00023242"/>
    </source>
</evidence>
<dbReference type="Proteomes" id="UP000187209">
    <property type="component" value="Unassembled WGS sequence"/>
</dbReference>
<dbReference type="PROSITE" id="PS50082">
    <property type="entry name" value="WD_REPEATS_2"/>
    <property type="match status" value="4"/>
</dbReference>
<evidence type="ECO:0000256" key="1">
    <source>
        <dbReference type="ARBA" id="ARBA00004123"/>
    </source>
</evidence>
<accession>A0A1R2BZP3</accession>
<dbReference type="PROSITE" id="PS50294">
    <property type="entry name" value="WD_REPEATS_REGION"/>
    <property type="match status" value="1"/>
</dbReference>
<evidence type="ECO:0000256" key="5">
    <source>
        <dbReference type="PROSITE-ProRule" id="PRU00221"/>
    </source>
</evidence>
<feature type="repeat" description="WD" evidence="5">
    <location>
        <begin position="264"/>
        <end position="305"/>
    </location>
</feature>
<keyword evidence="7" id="KW-1185">Reference proteome</keyword>
<dbReference type="EMBL" id="MPUH01000349">
    <property type="protein sequence ID" value="OMJ82200.1"/>
    <property type="molecule type" value="Genomic_DNA"/>
</dbReference>
<proteinExistence type="predicted"/>
<evidence type="ECO:0000256" key="3">
    <source>
        <dbReference type="ARBA" id="ARBA00022737"/>
    </source>
</evidence>
<dbReference type="PROSITE" id="PS00678">
    <property type="entry name" value="WD_REPEATS_1"/>
    <property type="match status" value="2"/>
</dbReference>
<dbReference type="GO" id="GO:0034511">
    <property type="term" value="F:U3 snoRNA binding"/>
    <property type="evidence" value="ECO:0007669"/>
    <property type="project" value="InterPro"/>
</dbReference>
<comment type="caution">
    <text evidence="6">The sequence shown here is derived from an EMBL/GenBank/DDBJ whole genome shotgun (WGS) entry which is preliminary data.</text>
</comment>
<dbReference type="InterPro" id="IPR039241">
    <property type="entry name" value="Rrp9-like"/>
</dbReference>
<dbReference type="InterPro" id="IPR019775">
    <property type="entry name" value="WD40_repeat_CS"/>
</dbReference>
<evidence type="ECO:0000313" key="6">
    <source>
        <dbReference type="EMBL" id="OMJ82200.1"/>
    </source>
</evidence>
<dbReference type="SMART" id="SM00320">
    <property type="entry name" value="WD40"/>
    <property type="match status" value="4"/>
</dbReference>
<feature type="repeat" description="WD" evidence="5">
    <location>
        <begin position="222"/>
        <end position="256"/>
    </location>
</feature>
<dbReference type="Gene3D" id="2.130.10.10">
    <property type="entry name" value="YVTN repeat-like/Quinoprotein amine dehydrogenase"/>
    <property type="match status" value="1"/>
</dbReference>
<comment type="subcellular location">
    <subcellularLocation>
        <location evidence="1">Nucleus</location>
    </subcellularLocation>
</comment>
<feature type="repeat" description="WD" evidence="5">
    <location>
        <begin position="348"/>
        <end position="389"/>
    </location>
</feature>
<keyword evidence="4" id="KW-0539">Nucleus</keyword>
<keyword evidence="3" id="KW-0677">Repeat</keyword>
<feature type="repeat" description="WD" evidence="5">
    <location>
        <begin position="306"/>
        <end position="347"/>
    </location>
</feature>
<keyword evidence="2 5" id="KW-0853">WD repeat</keyword>
<dbReference type="PANTHER" id="PTHR19865">
    <property type="entry name" value="U3 SMALL NUCLEOLAR RNA INTERACTING PROTEIN 2"/>
    <property type="match status" value="1"/>
</dbReference>
<dbReference type="InterPro" id="IPR015943">
    <property type="entry name" value="WD40/YVTN_repeat-like_dom_sf"/>
</dbReference>
<dbReference type="InterPro" id="IPR001680">
    <property type="entry name" value="WD40_rpt"/>
</dbReference>
<name>A0A1R2BZP3_9CILI</name>
<organism evidence="6 7">
    <name type="scientific">Stentor coeruleus</name>
    <dbReference type="NCBI Taxonomy" id="5963"/>
    <lineage>
        <taxon>Eukaryota</taxon>
        <taxon>Sar</taxon>
        <taxon>Alveolata</taxon>
        <taxon>Ciliophora</taxon>
        <taxon>Postciliodesmatophora</taxon>
        <taxon>Heterotrichea</taxon>
        <taxon>Heterotrichida</taxon>
        <taxon>Stentoridae</taxon>
        <taxon>Stentor</taxon>
    </lineage>
</organism>
<reference evidence="6 7" key="1">
    <citation type="submission" date="2016-11" db="EMBL/GenBank/DDBJ databases">
        <title>The macronuclear genome of Stentor coeruleus: a giant cell with tiny introns.</title>
        <authorList>
            <person name="Slabodnick M."/>
            <person name="Ruby J.G."/>
            <person name="Reiff S.B."/>
            <person name="Swart E.C."/>
            <person name="Gosai S."/>
            <person name="Prabakaran S."/>
            <person name="Witkowska E."/>
            <person name="Larue G.E."/>
            <person name="Fisher S."/>
            <person name="Freeman R.M."/>
            <person name="Gunawardena J."/>
            <person name="Chu W."/>
            <person name="Stover N.A."/>
            <person name="Gregory B.D."/>
            <person name="Nowacki M."/>
            <person name="Derisi J."/>
            <person name="Roy S.W."/>
            <person name="Marshall W.F."/>
            <person name="Sood P."/>
        </authorList>
    </citation>
    <scope>NUCLEOTIDE SEQUENCE [LARGE SCALE GENOMIC DNA]</scope>
    <source>
        <strain evidence="6">WM001</strain>
    </source>
</reference>
<evidence type="ECO:0000313" key="7">
    <source>
        <dbReference type="Proteomes" id="UP000187209"/>
    </source>
</evidence>
<dbReference type="InterPro" id="IPR036322">
    <property type="entry name" value="WD40_repeat_dom_sf"/>
</dbReference>
<evidence type="ECO:0000256" key="2">
    <source>
        <dbReference type="ARBA" id="ARBA00022574"/>
    </source>
</evidence>
<dbReference type="OrthoDB" id="71437at2759"/>
<sequence>MLYYSFQNENVWAKPFNTKEDKDLVLLIGLQGSYGAELSINSKLKVLNSYGIILVPAPLDMHKAKVLENSIILCNDQNSLRIISSKTAEGNILEIHDESLESIGISNSGYFPRYSKENYHLETVFISKTARKIVLIDNSAKRPSSVIIRDLKEKSEMSFAIENPNRDMNQNNEILCEFKSKKSAFFTCAILSSDENFMFCALNICRIYKVSLKSHKKDMNFAEGHNDIISILNASDDNNYLISSSYDLTIIVWDFEQLIKKFTLTGHQGIINDVVIGKKNKELYCGSCDRKLWGWNIESGNSVFNLRGNCLAITCLDLSENEMMLASGTCDFSVEIWNLVTHEIITTFVGHSFPIKTCKFFNFDQHLFTSSSDNFLLIWSLKTFSIIYKILSTAYTVSKILEDPNQRYLGVIYTSGNTHFWDKLNKNLYEISDNYVNDKNLQGFLINNFYICALDNNRIKVIDFVNNKSIMIIRFNKRVTLMQLIRREEYSLFMCRNRIYYTIKIDALTYKYKENLQLEQDVDSLPFSKFTNKFRLLCLFKKRIHLR</sequence>
<dbReference type="Pfam" id="PF00400">
    <property type="entry name" value="WD40"/>
    <property type="match status" value="4"/>
</dbReference>